<evidence type="ECO:0000313" key="2">
    <source>
        <dbReference type="WBParaSite" id="PgR051X_g028_t06"/>
    </source>
</evidence>
<dbReference type="WBParaSite" id="PgR051X_g028_t06">
    <property type="protein sequence ID" value="PgR051X_g028_t06"/>
    <property type="gene ID" value="PgR051X_g028"/>
</dbReference>
<accession>A0A915BRG3</accession>
<dbReference type="Gene3D" id="1.10.150.670">
    <property type="entry name" value="Crossover junction endonuclease EME1, DNA-binding domain"/>
    <property type="match status" value="1"/>
</dbReference>
<dbReference type="InterPro" id="IPR042530">
    <property type="entry name" value="EME1/EME2_C"/>
</dbReference>
<protein>
    <submittedName>
        <fullName evidence="2">Uncharacterized protein</fullName>
    </submittedName>
</protein>
<dbReference type="Proteomes" id="UP000887569">
    <property type="component" value="Unplaced"/>
</dbReference>
<evidence type="ECO:0000313" key="1">
    <source>
        <dbReference type="Proteomes" id="UP000887569"/>
    </source>
</evidence>
<keyword evidence="1" id="KW-1185">Reference proteome</keyword>
<name>A0A915BRG3_PARUN</name>
<organism evidence="1 2">
    <name type="scientific">Parascaris univalens</name>
    <name type="common">Nematode worm</name>
    <dbReference type="NCBI Taxonomy" id="6257"/>
    <lineage>
        <taxon>Eukaryota</taxon>
        <taxon>Metazoa</taxon>
        <taxon>Ecdysozoa</taxon>
        <taxon>Nematoda</taxon>
        <taxon>Chromadorea</taxon>
        <taxon>Rhabditida</taxon>
        <taxon>Spirurina</taxon>
        <taxon>Ascaridomorpha</taxon>
        <taxon>Ascaridoidea</taxon>
        <taxon>Ascarididae</taxon>
        <taxon>Parascaris</taxon>
    </lineage>
</organism>
<reference evidence="2" key="1">
    <citation type="submission" date="2022-11" db="UniProtKB">
        <authorList>
            <consortium name="WormBaseParasite"/>
        </authorList>
    </citation>
    <scope>IDENTIFICATION</scope>
</reference>
<sequence length="300" mass="33307">MKDDVIVLSDDDGVNGGAISVFQGTFTDSEYAIVSKSDNGSAIGIGSDDGNAVSLRQPSSEHVNIDEREYEQCVSEGSRRVAASAVERSVVSVLDASLMAAFDGLEEAMRTVFTEQGIPSEVRHSDGPGMCVRWKMKAFEDTFVDNTDAGSTSDRYELSPIVFEAFEKKRTQIRFICSAMEMALMILRSHRSIARWKPDFTSIFERVRGRTEGLGLTTDWWMKMLMHVHRLGSEERRALVARFPDVFDLAKRLRELGEKEGTKLIAGTRTSTNRCIGPVISQKIFLLLTSDSGLEIVDDS</sequence>
<dbReference type="AlphaFoldDB" id="A0A915BRG3"/>
<proteinExistence type="predicted"/>